<evidence type="ECO:0000313" key="8">
    <source>
        <dbReference type="EMBL" id="SAL96503.1"/>
    </source>
</evidence>
<feature type="transmembrane region" description="Helical" evidence="6">
    <location>
        <begin position="226"/>
        <end position="248"/>
    </location>
</feature>
<dbReference type="InParanoid" id="A0A163J0U8"/>
<feature type="transmembrane region" description="Helical" evidence="6">
    <location>
        <begin position="128"/>
        <end position="145"/>
    </location>
</feature>
<keyword evidence="4 6" id="KW-1133">Transmembrane helix</keyword>
<evidence type="ECO:0000256" key="5">
    <source>
        <dbReference type="ARBA" id="ARBA00023136"/>
    </source>
</evidence>
<gene>
    <name evidence="8" type="primary">ABSGL_01916.1 scaffold 2540</name>
</gene>
<dbReference type="GO" id="GO:0005774">
    <property type="term" value="C:vacuolar membrane"/>
    <property type="evidence" value="ECO:0007669"/>
    <property type="project" value="TreeGrafter"/>
</dbReference>
<feature type="transmembrane region" description="Helical" evidence="6">
    <location>
        <begin position="372"/>
        <end position="394"/>
    </location>
</feature>
<sequence>MTVVVDDHSSVHFDHGIERKAQGSSFLAYFNVVCVVAGTGALSLPYALRQGGWIDTGIILIRCLYHNGRTRLSSYQEIAYDAFGIVGSWVAFFFTFVILLGVSVLFMMLAGSNLAAICQGTSAELSQPIWTIICCAVIAVPFVFFRSMKEVGFLSAFGALATVVTILIVLVEAVKDQKNQVDVHTDSVIWDQFPIALSSIVFSFGGNPVYAHVEAGMRRPQDWNKVVFGGLTTCVAMYLLIAVPGYAIYGNKVASPAYDSIPESPAKIAAQIIITLHVILACPILLTSLSLDLEKMFRISTFHHSRVVEFGLRVALRIIMMVVVAAIAIKVPFFGDFLSLLGAFSNCGLVLIFPVAFYLRLTGIRNKPWYELIVSFLIIVLGVVGLVFGTISAVKALVADFQGA</sequence>
<feature type="transmembrane region" description="Helical" evidence="6">
    <location>
        <begin position="310"/>
        <end position="331"/>
    </location>
</feature>
<dbReference type="PANTHER" id="PTHR22950">
    <property type="entry name" value="AMINO ACID TRANSPORTER"/>
    <property type="match status" value="1"/>
</dbReference>
<dbReference type="EMBL" id="LT551144">
    <property type="protein sequence ID" value="SAL96503.1"/>
    <property type="molecule type" value="Genomic_DNA"/>
</dbReference>
<feature type="domain" description="Amino acid transporter transmembrane" evidence="7">
    <location>
        <begin position="23"/>
        <end position="392"/>
    </location>
</feature>
<evidence type="ECO:0000256" key="4">
    <source>
        <dbReference type="ARBA" id="ARBA00022989"/>
    </source>
</evidence>
<keyword evidence="5 6" id="KW-0472">Membrane</keyword>
<evidence type="ECO:0000256" key="1">
    <source>
        <dbReference type="ARBA" id="ARBA00004141"/>
    </source>
</evidence>
<organism evidence="8">
    <name type="scientific">Absidia glauca</name>
    <name type="common">Pin mould</name>
    <dbReference type="NCBI Taxonomy" id="4829"/>
    <lineage>
        <taxon>Eukaryota</taxon>
        <taxon>Fungi</taxon>
        <taxon>Fungi incertae sedis</taxon>
        <taxon>Mucoromycota</taxon>
        <taxon>Mucoromycotina</taxon>
        <taxon>Mucoromycetes</taxon>
        <taxon>Mucorales</taxon>
        <taxon>Cunninghamellaceae</taxon>
        <taxon>Absidia</taxon>
    </lineage>
</organism>
<comment type="similarity">
    <text evidence="2">Belongs to the amino acid/polyamine transporter 2 family.</text>
</comment>
<dbReference type="STRING" id="4829.A0A163J0U8"/>
<name>A0A163J0U8_ABSGL</name>
<keyword evidence="9" id="KW-1185">Reference proteome</keyword>
<evidence type="ECO:0000256" key="3">
    <source>
        <dbReference type="ARBA" id="ARBA00022692"/>
    </source>
</evidence>
<comment type="subcellular location">
    <subcellularLocation>
        <location evidence="1">Membrane</location>
        <topology evidence="1">Multi-pass membrane protein</topology>
    </subcellularLocation>
</comment>
<dbReference type="InterPro" id="IPR013057">
    <property type="entry name" value="AA_transpt_TM"/>
</dbReference>
<dbReference type="PANTHER" id="PTHR22950:SF349">
    <property type="entry name" value="AMINO ACID TRANSPORTER TRANSMEMBRANE DOMAIN-CONTAINING PROTEIN"/>
    <property type="match status" value="1"/>
</dbReference>
<keyword evidence="3 6" id="KW-0812">Transmembrane</keyword>
<feature type="transmembrane region" description="Helical" evidence="6">
    <location>
        <begin position="26"/>
        <end position="48"/>
    </location>
</feature>
<evidence type="ECO:0000256" key="2">
    <source>
        <dbReference type="ARBA" id="ARBA00008066"/>
    </source>
</evidence>
<proteinExistence type="inferred from homology"/>
<evidence type="ECO:0000259" key="7">
    <source>
        <dbReference type="Pfam" id="PF01490"/>
    </source>
</evidence>
<reference evidence="8" key="1">
    <citation type="submission" date="2016-04" db="EMBL/GenBank/DDBJ databases">
        <authorList>
            <person name="Evans L.H."/>
            <person name="Alamgir A."/>
            <person name="Owens N."/>
            <person name="Weber N.D."/>
            <person name="Virtaneva K."/>
            <person name="Barbian K."/>
            <person name="Babar A."/>
            <person name="Rosenke K."/>
        </authorList>
    </citation>
    <scope>NUCLEOTIDE SEQUENCE [LARGE SCALE GENOMIC DNA]</scope>
    <source>
        <strain evidence="8">CBS 101.48</strain>
    </source>
</reference>
<dbReference type="OrthoDB" id="40134at2759"/>
<protein>
    <recommendedName>
        <fullName evidence="7">Amino acid transporter transmembrane domain-containing protein</fullName>
    </recommendedName>
</protein>
<feature type="transmembrane region" description="Helical" evidence="6">
    <location>
        <begin position="151"/>
        <end position="171"/>
    </location>
</feature>
<evidence type="ECO:0000313" key="9">
    <source>
        <dbReference type="Proteomes" id="UP000078561"/>
    </source>
</evidence>
<accession>A0A163J0U8</accession>
<dbReference type="Proteomes" id="UP000078561">
    <property type="component" value="Unassembled WGS sequence"/>
</dbReference>
<feature type="transmembrane region" description="Helical" evidence="6">
    <location>
        <begin position="337"/>
        <end position="360"/>
    </location>
</feature>
<feature type="transmembrane region" description="Helical" evidence="6">
    <location>
        <begin position="89"/>
        <end position="116"/>
    </location>
</feature>
<evidence type="ECO:0000256" key="6">
    <source>
        <dbReference type="SAM" id="Phobius"/>
    </source>
</evidence>
<dbReference type="Pfam" id="PF01490">
    <property type="entry name" value="Aa_trans"/>
    <property type="match status" value="1"/>
</dbReference>
<dbReference type="OMA" id="LFWNGTI"/>
<feature type="transmembrane region" description="Helical" evidence="6">
    <location>
        <begin position="268"/>
        <end position="289"/>
    </location>
</feature>
<dbReference type="GO" id="GO:0015179">
    <property type="term" value="F:L-amino acid transmembrane transporter activity"/>
    <property type="evidence" value="ECO:0007669"/>
    <property type="project" value="TreeGrafter"/>
</dbReference>
<dbReference type="AlphaFoldDB" id="A0A163J0U8"/>